<dbReference type="PANTHER" id="PTHR30244:SF36">
    <property type="entry name" value="3-OXO-GLUCOSE-6-PHOSPHATE:GLUTAMATE AMINOTRANSFERASE"/>
    <property type="match status" value="1"/>
</dbReference>
<reference evidence="3" key="1">
    <citation type="journal article" date="2014" name="Front. Microbiol.">
        <title>High frequency of phylogenetically diverse reductive dehalogenase-homologous genes in deep subseafloor sedimentary metagenomes.</title>
        <authorList>
            <person name="Kawai M."/>
            <person name="Futagami T."/>
            <person name="Toyoda A."/>
            <person name="Takaki Y."/>
            <person name="Nishi S."/>
            <person name="Hori S."/>
            <person name="Arai W."/>
            <person name="Tsubouchi T."/>
            <person name="Morono Y."/>
            <person name="Uchiyama I."/>
            <person name="Ito T."/>
            <person name="Fujiyama A."/>
            <person name="Inagaki F."/>
            <person name="Takami H."/>
        </authorList>
    </citation>
    <scope>NUCLEOTIDE SEQUENCE</scope>
    <source>
        <strain evidence="3">Expedition CK06-06</strain>
    </source>
</reference>
<dbReference type="InterPro" id="IPR000653">
    <property type="entry name" value="DegT/StrS_aminotransferase"/>
</dbReference>
<dbReference type="Gene3D" id="3.40.640.10">
    <property type="entry name" value="Type I PLP-dependent aspartate aminotransferase-like (Major domain)"/>
    <property type="match status" value="1"/>
</dbReference>
<dbReference type="InterPro" id="IPR015421">
    <property type="entry name" value="PyrdxlP-dep_Trfase_major"/>
</dbReference>
<dbReference type="GO" id="GO:0000271">
    <property type="term" value="P:polysaccharide biosynthetic process"/>
    <property type="evidence" value="ECO:0007669"/>
    <property type="project" value="TreeGrafter"/>
</dbReference>
<evidence type="ECO:0000256" key="2">
    <source>
        <dbReference type="ARBA" id="ARBA00037999"/>
    </source>
</evidence>
<sequence>GGAGDGGLITTDDPQLAERLRRLRVHGDIGGYTHTDVGLNSRLDALQAAVLRVKLAHLEGWTKDRQQNADRYNELFGHYELLDAVELPTCLPDRRHVYNQYSIRVKDNQRDAVLHSLREQKIGAAIYYPRPLHIQECFQNLGYKQGDFPEAENAALQVLSLPIFSELTAKQQEVVVRGIATALGRNSKKGQSSALPRPKYLSVRGKRVA</sequence>
<comment type="caution">
    <text evidence="3">The sequence shown here is derived from an EMBL/GenBank/DDBJ whole genome shotgun (WGS) entry which is preliminary data.</text>
</comment>
<dbReference type="PANTHER" id="PTHR30244">
    <property type="entry name" value="TRANSAMINASE"/>
    <property type="match status" value="1"/>
</dbReference>
<dbReference type="GO" id="GO:0030170">
    <property type="term" value="F:pyridoxal phosphate binding"/>
    <property type="evidence" value="ECO:0007669"/>
    <property type="project" value="TreeGrafter"/>
</dbReference>
<protein>
    <recommendedName>
        <fullName evidence="4">Transcriptional regulator</fullName>
    </recommendedName>
</protein>
<dbReference type="SUPFAM" id="SSF53383">
    <property type="entry name" value="PLP-dependent transferases"/>
    <property type="match status" value="1"/>
</dbReference>
<comment type="similarity">
    <text evidence="2">Belongs to the DegT/DnrJ/EryC1 family.</text>
</comment>
<dbReference type="EMBL" id="BARS01042296">
    <property type="protein sequence ID" value="GAG40967.1"/>
    <property type="molecule type" value="Genomic_DNA"/>
</dbReference>
<keyword evidence="1" id="KW-0663">Pyridoxal phosphate</keyword>
<accession>X0Y0V1</accession>
<dbReference type="Gene3D" id="3.90.1150.10">
    <property type="entry name" value="Aspartate Aminotransferase, domain 1"/>
    <property type="match status" value="1"/>
</dbReference>
<evidence type="ECO:0000313" key="3">
    <source>
        <dbReference type="EMBL" id="GAG40967.1"/>
    </source>
</evidence>
<dbReference type="InterPro" id="IPR015424">
    <property type="entry name" value="PyrdxlP-dep_Trfase"/>
</dbReference>
<evidence type="ECO:0000256" key="1">
    <source>
        <dbReference type="ARBA" id="ARBA00022898"/>
    </source>
</evidence>
<dbReference type="GO" id="GO:0008483">
    <property type="term" value="F:transaminase activity"/>
    <property type="evidence" value="ECO:0007669"/>
    <property type="project" value="TreeGrafter"/>
</dbReference>
<dbReference type="InterPro" id="IPR015422">
    <property type="entry name" value="PyrdxlP-dep_Trfase_small"/>
</dbReference>
<dbReference type="AlphaFoldDB" id="X0Y0V1"/>
<dbReference type="Pfam" id="PF01041">
    <property type="entry name" value="DegT_DnrJ_EryC1"/>
    <property type="match status" value="1"/>
</dbReference>
<feature type="non-terminal residue" evidence="3">
    <location>
        <position position="1"/>
    </location>
</feature>
<organism evidence="3">
    <name type="scientific">marine sediment metagenome</name>
    <dbReference type="NCBI Taxonomy" id="412755"/>
    <lineage>
        <taxon>unclassified sequences</taxon>
        <taxon>metagenomes</taxon>
        <taxon>ecological metagenomes</taxon>
    </lineage>
</organism>
<gene>
    <name evidence="3" type="ORF">S01H1_64194</name>
</gene>
<proteinExistence type="inferred from homology"/>
<evidence type="ECO:0008006" key="4">
    <source>
        <dbReference type="Google" id="ProtNLM"/>
    </source>
</evidence>
<name>X0Y0V1_9ZZZZ</name>